<reference evidence="3" key="1">
    <citation type="journal article" date="2019" name="Int. J. Syst. Evol. Microbiol.">
        <title>The Global Catalogue of Microorganisms (GCM) 10K type strain sequencing project: providing services to taxonomists for standard genome sequencing and annotation.</title>
        <authorList>
            <consortium name="The Broad Institute Genomics Platform"/>
            <consortium name="The Broad Institute Genome Sequencing Center for Infectious Disease"/>
            <person name="Wu L."/>
            <person name="Ma J."/>
        </authorList>
    </citation>
    <scope>NUCLEOTIDE SEQUENCE [LARGE SCALE GENOMIC DNA]</scope>
    <source>
        <strain evidence="3">NBRC 111756</strain>
    </source>
</reference>
<feature type="region of interest" description="Disordered" evidence="1">
    <location>
        <begin position="59"/>
        <end position="98"/>
    </location>
</feature>
<evidence type="ECO:0000313" key="3">
    <source>
        <dbReference type="Proteomes" id="UP001596422"/>
    </source>
</evidence>
<dbReference type="RefSeq" id="WP_379909901.1">
    <property type="nucleotide sequence ID" value="NZ_JBHSWE010000001.1"/>
</dbReference>
<feature type="compositionally biased region" description="Basic residues" evidence="1">
    <location>
        <begin position="86"/>
        <end position="98"/>
    </location>
</feature>
<evidence type="ECO:0000313" key="2">
    <source>
        <dbReference type="EMBL" id="MFC6671388.1"/>
    </source>
</evidence>
<proteinExistence type="predicted"/>
<gene>
    <name evidence="2" type="ORF">ACFQDL_15895</name>
</gene>
<protein>
    <submittedName>
        <fullName evidence="2">Uncharacterized protein</fullName>
    </submittedName>
</protein>
<keyword evidence="3" id="KW-1185">Reference proteome</keyword>
<comment type="caution">
    <text evidence="2">The sequence shown here is derived from an EMBL/GenBank/DDBJ whole genome shotgun (WGS) entry which is preliminary data.</text>
</comment>
<dbReference type="Proteomes" id="UP001596422">
    <property type="component" value="Unassembled WGS sequence"/>
</dbReference>
<organism evidence="2 3">
    <name type="scientific">Marinobacterium aestuariivivens</name>
    <dbReference type="NCBI Taxonomy" id="1698799"/>
    <lineage>
        <taxon>Bacteria</taxon>
        <taxon>Pseudomonadati</taxon>
        <taxon>Pseudomonadota</taxon>
        <taxon>Gammaproteobacteria</taxon>
        <taxon>Oceanospirillales</taxon>
        <taxon>Oceanospirillaceae</taxon>
        <taxon>Marinobacterium</taxon>
    </lineage>
</organism>
<dbReference type="EMBL" id="JBHSWE010000001">
    <property type="protein sequence ID" value="MFC6671388.1"/>
    <property type="molecule type" value="Genomic_DNA"/>
</dbReference>
<evidence type="ECO:0000256" key="1">
    <source>
        <dbReference type="SAM" id="MobiDB-lite"/>
    </source>
</evidence>
<accession>A0ABW2A1Q3</accession>
<sequence>MLQLIETLLTRIPATFQSDDYRSRIQELQDDFQQREDKGFQELAEQAREQQITLLRTPHGYTLGPMRDGKLLTPDQFSKLPPRSRSGSRRRSKSSMPN</sequence>
<name>A0ABW2A1Q3_9GAMM</name>